<dbReference type="EMBL" id="CP020465">
    <property type="protein sequence ID" value="ASP48134.1"/>
    <property type="molecule type" value="Genomic_DNA"/>
</dbReference>
<reference evidence="2 3" key="1">
    <citation type="submission" date="2017-08" db="EMBL/GenBank/DDBJ databases">
        <title>Complete genome of Colwellia sp. NB097-1, a psychrophile bacterium ioslated from Bering Sea.</title>
        <authorList>
            <person name="Chen X."/>
        </authorList>
    </citation>
    <scope>NUCLEOTIDE SEQUENCE [LARGE SCALE GENOMIC DNA]</scope>
    <source>
        <strain evidence="2 3">NB097-1</strain>
    </source>
</reference>
<protein>
    <submittedName>
        <fullName evidence="2">Uncharacterized protein</fullName>
    </submittedName>
</protein>
<proteinExistence type="predicted"/>
<dbReference type="KEGG" id="cber:B5D82_10405"/>
<feature type="chain" id="PRO_5013234057" evidence="1">
    <location>
        <begin position="28"/>
        <end position="97"/>
    </location>
</feature>
<accession>A0A222G9T5</accession>
<sequence length="97" mass="10715">MKLLQNKQVLSTVLLSCTLLFTINASAQEASLEKSLAATVQAQGQKVLHDLSAELSQSIKAELDRFSMRYSTVETQELAAVVEQKKSIPQKQQTSTY</sequence>
<keyword evidence="3" id="KW-1185">Reference proteome</keyword>
<dbReference type="RefSeq" id="WP_081151349.1">
    <property type="nucleotide sequence ID" value="NZ_CP020465.1"/>
</dbReference>
<evidence type="ECO:0000313" key="3">
    <source>
        <dbReference type="Proteomes" id="UP000202259"/>
    </source>
</evidence>
<gene>
    <name evidence="2" type="ORF">B5D82_10405</name>
</gene>
<keyword evidence="1" id="KW-0732">Signal</keyword>
<dbReference type="Proteomes" id="UP000202259">
    <property type="component" value="Chromosome"/>
</dbReference>
<dbReference type="OrthoDB" id="6228250at2"/>
<evidence type="ECO:0000313" key="2">
    <source>
        <dbReference type="EMBL" id="ASP48134.1"/>
    </source>
</evidence>
<organism evidence="2 3">
    <name type="scientific">Cognaticolwellia beringensis</name>
    <dbReference type="NCBI Taxonomy" id="1967665"/>
    <lineage>
        <taxon>Bacteria</taxon>
        <taxon>Pseudomonadati</taxon>
        <taxon>Pseudomonadota</taxon>
        <taxon>Gammaproteobacteria</taxon>
        <taxon>Alteromonadales</taxon>
        <taxon>Colwelliaceae</taxon>
        <taxon>Cognaticolwellia</taxon>
    </lineage>
</organism>
<evidence type="ECO:0000256" key="1">
    <source>
        <dbReference type="SAM" id="SignalP"/>
    </source>
</evidence>
<name>A0A222G9T5_9GAMM</name>
<dbReference type="AlphaFoldDB" id="A0A222G9T5"/>
<feature type="signal peptide" evidence="1">
    <location>
        <begin position="1"/>
        <end position="27"/>
    </location>
</feature>